<organism evidence="4 5">
    <name type="scientific">Nocardioides kongjuensis</name>
    <dbReference type="NCBI Taxonomy" id="349522"/>
    <lineage>
        <taxon>Bacteria</taxon>
        <taxon>Bacillati</taxon>
        <taxon>Actinomycetota</taxon>
        <taxon>Actinomycetes</taxon>
        <taxon>Propionibacteriales</taxon>
        <taxon>Nocardioidaceae</taxon>
        <taxon>Nocardioides</taxon>
    </lineage>
</organism>
<evidence type="ECO:0000313" key="4">
    <source>
        <dbReference type="EMBL" id="NYD31197.1"/>
    </source>
</evidence>
<comment type="caution">
    <text evidence="4">The sequence shown here is derived from an EMBL/GenBank/DDBJ whole genome shotgun (WGS) entry which is preliminary data.</text>
</comment>
<evidence type="ECO:0000256" key="1">
    <source>
        <dbReference type="ARBA" id="ARBA00006754"/>
    </source>
</evidence>
<evidence type="ECO:0000259" key="2">
    <source>
        <dbReference type="Pfam" id="PF13556"/>
    </source>
</evidence>
<sequence>MLRSVTTTPHRSLERVLDHLGDTLLERLAGDTVRARAIGGVTIHDPADDLATTRRSIVLGVGVHDHDDICQLLRDLGQSDAAALVVRTPLTVTGEMRRTAERAGVALLGLTAGAAWTQLAAMLRTLLTEDDASASVDLIGGIASGDLFSLANAIAALLDGPITIEDCHSNVLAFSGRQDEADAQRIETILGRKVPDRYVQEQESRGEFDQIHRADGPVFLPSLALENDEHAMARVAIAVRAGQEILGSIWVAVPEPLDPERNAALADAAKLVALHLLRVRAGSDVERRLRADLLSTALEGGPSAAEAAGRLGIIGRPVMVFALALEVPDPEGAQSDVAAHATQLQRAADAFGVHLTALQQGAAVAVLGDRAYGTVPVTVDAADPAARARRMAQAFLDRIGRQVPALIGIGPLAGDVAALPTARQGADRALRVLRHEAGSRRVATSEDVLIDSLLLDLADLAAARREGTMPEIARLLDYDLEHQAQLVDTLRAWLDCFGDLPAAAARMYVHPNTYRYRIRRVSEVSGLDLKDPRQRFAAMVQLRLLDPQA</sequence>
<keyword evidence="5" id="KW-1185">Reference proteome</keyword>
<feature type="domain" description="PucR C-terminal helix-turn-helix" evidence="2">
    <location>
        <begin position="486"/>
        <end position="543"/>
    </location>
</feature>
<dbReference type="EMBL" id="JACCBF010000001">
    <property type="protein sequence ID" value="NYD31197.1"/>
    <property type="molecule type" value="Genomic_DNA"/>
</dbReference>
<protein>
    <recommendedName>
        <fullName evidence="6">PucR family transcriptional regulator</fullName>
    </recommendedName>
</protein>
<dbReference type="Pfam" id="PF17853">
    <property type="entry name" value="GGDEF_2"/>
    <property type="match status" value="1"/>
</dbReference>
<dbReference type="InterPro" id="IPR025736">
    <property type="entry name" value="PucR_C-HTH_dom"/>
</dbReference>
<evidence type="ECO:0008006" key="6">
    <source>
        <dbReference type="Google" id="ProtNLM"/>
    </source>
</evidence>
<dbReference type="Gene3D" id="1.10.10.2840">
    <property type="entry name" value="PucR C-terminal helix-turn-helix domain"/>
    <property type="match status" value="1"/>
</dbReference>
<dbReference type="Pfam" id="PF13556">
    <property type="entry name" value="HTH_30"/>
    <property type="match status" value="1"/>
</dbReference>
<name>A0A852RDC8_9ACTN</name>
<dbReference type="Proteomes" id="UP000582231">
    <property type="component" value="Unassembled WGS sequence"/>
</dbReference>
<dbReference type="InterPro" id="IPR042070">
    <property type="entry name" value="PucR_C-HTH_sf"/>
</dbReference>
<dbReference type="InterPro" id="IPR041522">
    <property type="entry name" value="CdaR_GGDEF"/>
</dbReference>
<dbReference type="PANTHER" id="PTHR33744">
    <property type="entry name" value="CARBOHYDRATE DIACID REGULATOR"/>
    <property type="match status" value="1"/>
</dbReference>
<dbReference type="RefSeq" id="WP_179727350.1">
    <property type="nucleotide sequence ID" value="NZ_BAABEF010000001.1"/>
</dbReference>
<dbReference type="PANTHER" id="PTHR33744:SF17">
    <property type="entry name" value="CONSERVED PROTEIN"/>
    <property type="match status" value="1"/>
</dbReference>
<reference evidence="4 5" key="1">
    <citation type="submission" date="2020-07" db="EMBL/GenBank/DDBJ databases">
        <title>Sequencing the genomes of 1000 actinobacteria strains.</title>
        <authorList>
            <person name="Klenk H.-P."/>
        </authorList>
    </citation>
    <scope>NUCLEOTIDE SEQUENCE [LARGE SCALE GENOMIC DNA]</scope>
    <source>
        <strain evidence="4 5">DSM 19082</strain>
    </source>
</reference>
<evidence type="ECO:0000259" key="3">
    <source>
        <dbReference type="Pfam" id="PF17853"/>
    </source>
</evidence>
<comment type="similarity">
    <text evidence="1">Belongs to the CdaR family.</text>
</comment>
<dbReference type="InterPro" id="IPR051448">
    <property type="entry name" value="CdaR-like_regulators"/>
</dbReference>
<gene>
    <name evidence="4" type="ORF">BJ958_002743</name>
</gene>
<proteinExistence type="inferred from homology"/>
<feature type="domain" description="CdaR GGDEF-like" evidence="3">
    <location>
        <begin position="303"/>
        <end position="432"/>
    </location>
</feature>
<evidence type="ECO:0000313" key="5">
    <source>
        <dbReference type="Proteomes" id="UP000582231"/>
    </source>
</evidence>
<dbReference type="AlphaFoldDB" id="A0A852RDC8"/>
<accession>A0A852RDC8</accession>